<dbReference type="SUPFAM" id="SSF48371">
    <property type="entry name" value="ARM repeat"/>
    <property type="match status" value="1"/>
</dbReference>
<reference evidence="4 5" key="1">
    <citation type="submission" date="2024-08" db="EMBL/GenBank/DDBJ databases">
        <authorList>
            <person name="Cucini C."/>
            <person name="Frati F."/>
        </authorList>
    </citation>
    <scope>NUCLEOTIDE SEQUENCE [LARGE SCALE GENOMIC DNA]</scope>
</reference>
<evidence type="ECO:0008006" key="6">
    <source>
        <dbReference type="Google" id="ProtNLM"/>
    </source>
</evidence>
<evidence type="ECO:0000256" key="2">
    <source>
        <dbReference type="ARBA" id="ARBA00022703"/>
    </source>
</evidence>
<dbReference type="EMBL" id="CAXLJM020000015">
    <property type="protein sequence ID" value="CAL8081468.1"/>
    <property type="molecule type" value="Genomic_DNA"/>
</dbReference>
<gene>
    <name evidence="4" type="ORF">ODALV1_LOCUS4922</name>
</gene>
<evidence type="ECO:0000256" key="1">
    <source>
        <dbReference type="ARBA" id="ARBA00009515"/>
    </source>
</evidence>
<evidence type="ECO:0000313" key="4">
    <source>
        <dbReference type="EMBL" id="CAL8081468.1"/>
    </source>
</evidence>
<feature type="region of interest" description="Disordered" evidence="3">
    <location>
        <begin position="496"/>
        <end position="547"/>
    </location>
</feature>
<feature type="compositionally biased region" description="Gly residues" evidence="3">
    <location>
        <begin position="530"/>
        <end position="547"/>
    </location>
</feature>
<accession>A0ABP1PXK5</accession>
<dbReference type="InterPro" id="IPR016024">
    <property type="entry name" value="ARM-type_fold"/>
</dbReference>
<proteinExistence type="inferred from homology"/>
<sequence>MTGSGGSSTTKQRTVSTTDDPSRAAIEKMYKIYEQLNSAEDKSLLEHQFGELLTAVHGSEKEKRLSSQFITRFLEYFPRLEERAINSLLDLCEDDDVSIRKQAEKDLITVCKKLPHVVPKIADVFAQLMQTNDNSELSVLHNSLVSLLHINAKSAIVGLYAQIKTGEAIVKDRCFKFLTLKLKDLGPEIINLEFEKRLLSETRRILPYLSGPEFKVAMGLLTDSKILKTVSGQQAIVDMIGNHLDLKKDVEPTEEQSIKRLIIYTDFLLQYFNALVSSTPFVVYYCTRVLPNLADNMVLADVDQKLFYSVLRMMADVSYHVKHIDAAQAKACLTVVYNEVLQYLPHPPPEDSPQPQFVFSFIECYLFVLHKLGGQCPEFFTEDADKLKDFRIRLQYLARATQAYMKKLREDLQNKKGEELKTEVNREKILALKTLANITAVIRDLFHHPPSYKTQIGLSWRPLARLGGVKRKSASGADTAAVEKPKVAREGPLQIYQPPSGKFSGRAGNFTPQRQGGRGGGQGNYRNRFRGGGRPFRGGGGGGFRRF</sequence>
<dbReference type="Proteomes" id="UP001642540">
    <property type="component" value="Unassembled WGS sequence"/>
</dbReference>
<dbReference type="InterPro" id="IPR008383">
    <property type="entry name" value="API5"/>
</dbReference>
<name>A0ABP1PXK5_9HEXA</name>
<comment type="caution">
    <text evidence="4">The sequence shown here is derived from an EMBL/GenBank/DDBJ whole genome shotgun (WGS) entry which is preliminary data.</text>
</comment>
<feature type="region of interest" description="Disordered" evidence="3">
    <location>
        <begin position="1"/>
        <end position="22"/>
    </location>
</feature>
<feature type="compositionally biased region" description="Polar residues" evidence="3">
    <location>
        <begin position="7"/>
        <end position="19"/>
    </location>
</feature>
<evidence type="ECO:0000256" key="3">
    <source>
        <dbReference type="SAM" id="MobiDB-lite"/>
    </source>
</evidence>
<dbReference type="PANTHER" id="PTHR12758">
    <property type="entry name" value="APOPTOSIS INHIBITOR 5-RELATED"/>
    <property type="match status" value="1"/>
</dbReference>
<organism evidence="4 5">
    <name type="scientific">Orchesella dallaii</name>
    <dbReference type="NCBI Taxonomy" id="48710"/>
    <lineage>
        <taxon>Eukaryota</taxon>
        <taxon>Metazoa</taxon>
        <taxon>Ecdysozoa</taxon>
        <taxon>Arthropoda</taxon>
        <taxon>Hexapoda</taxon>
        <taxon>Collembola</taxon>
        <taxon>Entomobryomorpha</taxon>
        <taxon>Entomobryoidea</taxon>
        <taxon>Orchesellidae</taxon>
        <taxon>Orchesellinae</taxon>
        <taxon>Orchesella</taxon>
    </lineage>
</organism>
<keyword evidence="2" id="KW-0053">Apoptosis</keyword>
<protein>
    <recommendedName>
        <fullName evidence="6">Apoptosis inhibitor 5</fullName>
    </recommendedName>
</protein>
<comment type="similarity">
    <text evidence="1">Belongs to the API5 family.</text>
</comment>
<dbReference type="Pfam" id="PF05918">
    <property type="entry name" value="API5"/>
    <property type="match status" value="1"/>
</dbReference>
<dbReference type="PANTHER" id="PTHR12758:SF19">
    <property type="entry name" value="APOPTOSIS INHIBITOR 5"/>
    <property type="match status" value="1"/>
</dbReference>
<keyword evidence="5" id="KW-1185">Reference proteome</keyword>
<evidence type="ECO:0000313" key="5">
    <source>
        <dbReference type="Proteomes" id="UP001642540"/>
    </source>
</evidence>